<keyword evidence="3" id="KW-0206">Cytoskeleton</keyword>
<keyword evidence="7" id="KW-1185">Reference proteome</keyword>
<gene>
    <name evidence="6" type="ORF">TSAR_012853</name>
</gene>
<protein>
    <recommendedName>
        <fullName evidence="5">Protein phosphatase 1 regulatory subunit 35 C-terminal domain-containing protein</fullName>
    </recommendedName>
</protein>
<evidence type="ECO:0000259" key="5">
    <source>
        <dbReference type="Pfam" id="PF15503"/>
    </source>
</evidence>
<dbReference type="OrthoDB" id="8191506at2759"/>
<comment type="subcellular location">
    <subcellularLocation>
        <location evidence="1">Cytoplasm</location>
        <location evidence="1">Cytoskeleton</location>
        <location evidence="1">Microtubule organizing center</location>
        <location evidence="1">Centrosome</location>
        <location evidence="1">Centriole</location>
    </subcellularLocation>
</comment>
<proteinExistence type="inferred from homology"/>
<keyword evidence="2" id="KW-0963">Cytoplasm</keyword>
<evidence type="ECO:0000256" key="3">
    <source>
        <dbReference type="ARBA" id="ARBA00023212"/>
    </source>
</evidence>
<dbReference type="AlphaFoldDB" id="A0A232EGI0"/>
<dbReference type="Pfam" id="PF15503">
    <property type="entry name" value="PPP1R35_C"/>
    <property type="match status" value="1"/>
</dbReference>
<evidence type="ECO:0000256" key="2">
    <source>
        <dbReference type="ARBA" id="ARBA00022490"/>
    </source>
</evidence>
<comment type="caution">
    <text evidence="6">The sequence shown here is derived from an EMBL/GenBank/DDBJ whole genome shotgun (WGS) entry which is preliminary data.</text>
</comment>
<evidence type="ECO:0000313" key="6">
    <source>
        <dbReference type="EMBL" id="OXU17432.1"/>
    </source>
</evidence>
<sequence>MMERPKVRFCQSHELTVDQSDHKAKERRNFIPSKARVKVKSIVPTNFPIKVLDNGQRVINKHNIQGLDAEQLINSEHIPSIYVSEESKGCSPLTQIDSYKPSITNESEMSFYDVQSCIEEIQKMRIEESHSNLKGDVLKATVSIETLTEHRKDNDVEFIEVVNTSNDTKVKQNSKEYKISSNKPKLNFDFTSGSNFDKLNMSKITEKENKENCFEHVSVRSIPNKSLPVSNKILQEATNAYNKVPTGATAKKIGSKSAKPMQLMPCAKFKLANSSNKNNIINKKSQTQVKKSTVFHVMGNNNNVSVEAGMLHNNNSHANIVHKDRGILSTDLLSRPEYNSMIAVMKRLKDLEKEKLVKDYEHLPKTYQNFVSEKVTAALNFSPYEAVYKDLIDLSIDDDKLPTGLMRSKDPEPRDKDIVPKLSDFYNPKCTEQYFTAVTPKSLNPINLNTFNAFTISNKVSTWKICRDNF</sequence>
<accession>A0A232EGI0</accession>
<organism evidence="6 7">
    <name type="scientific">Trichomalopsis sarcophagae</name>
    <dbReference type="NCBI Taxonomy" id="543379"/>
    <lineage>
        <taxon>Eukaryota</taxon>
        <taxon>Metazoa</taxon>
        <taxon>Ecdysozoa</taxon>
        <taxon>Arthropoda</taxon>
        <taxon>Hexapoda</taxon>
        <taxon>Insecta</taxon>
        <taxon>Pterygota</taxon>
        <taxon>Neoptera</taxon>
        <taxon>Endopterygota</taxon>
        <taxon>Hymenoptera</taxon>
        <taxon>Apocrita</taxon>
        <taxon>Proctotrupomorpha</taxon>
        <taxon>Chalcidoidea</taxon>
        <taxon>Pteromalidae</taxon>
        <taxon>Pteromalinae</taxon>
        <taxon>Trichomalopsis</taxon>
    </lineage>
</organism>
<name>A0A232EGI0_9HYME</name>
<dbReference type="GO" id="GO:0005814">
    <property type="term" value="C:centriole"/>
    <property type="evidence" value="ECO:0007669"/>
    <property type="project" value="UniProtKB-SubCell"/>
</dbReference>
<dbReference type="Proteomes" id="UP000215335">
    <property type="component" value="Unassembled WGS sequence"/>
</dbReference>
<feature type="domain" description="Protein phosphatase 1 regulatory subunit 35 C-terminal" evidence="5">
    <location>
        <begin position="336"/>
        <end position="431"/>
    </location>
</feature>
<reference evidence="6 7" key="1">
    <citation type="journal article" date="2017" name="Curr. Biol.">
        <title>The Evolution of Venom by Co-option of Single-Copy Genes.</title>
        <authorList>
            <person name="Martinson E.O."/>
            <person name="Mrinalini"/>
            <person name="Kelkar Y.D."/>
            <person name="Chang C.H."/>
            <person name="Werren J.H."/>
        </authorList>
    </citation>
    <scope>NUCLEOTIDE SEQUENCE [LARGE SCALE GENOMIC DNA]</scope>
    <source>
        <strain evidence="6 7">Alberta</strain>
        <tissue evidence="6">Whole body</tissue>
    </source>
</reference>
<dbReference type="InterPro" id="IPR029135">
    <property type="entry name" value="PPP1R35_C"/>
</dbReference>
<evidence type="ECO:0000256" key="4">
    <source>
        <dbReference type="ARBA" id="ARBA00029452"/>
    </source>
</evidence>
<evidence type="ECO:0000256" key="1">
    <source>
        <dbReference type="ARBA" id="ARBA00004114"/>
    </source>
</evidence>
<comment type="similarity">
    <text evidence="4">Belongs to the PPP1R35 family.</text>
</comment>
<evidence type="ECO:0000313" key="7">
    <source>
        <dbReference type="Proteomes" id="UP000215335"/>
    </source>
</evidence>
<dbReference type="EMBL" id="NNAY01004774">
    <property type="protein sequence ID" value="OXU17432.1"/>
    <property type="molecule type" value="Genomic_DNA"/>
</dbReference>